<dbReference type="GO" id="GO:0005524">
    <property type="term" value="F:ATP binding"/>
    <property type="evidence" value="ECO:0007669"/>
    <property type="project" value="InterPro"/>
</dbReference>
<dbReference type="InterPro" id="IPR002736">
    <property type="entry name" value="CitG"/>
</dbReference>
<dbReference type="Gene3D" id="1.10.4200.10">
    <property type="entry name" value="Triphosphoribosyl-dephospho-CoA protein"/>
    <property type="match status" value="1"/>
</dbReference>
<comment type="caution">
    <text evidence="2">The sequence shown here is derived from an EMBL/GenBank/DDBJ whole genome shotgun (WGS) entry which is preliminary data.</text>
</comment>
<evidence type="ECO:0000313" key="2">
    <source>
        <dbReference type="EMBL" id="HGQ73564.1"/>
    </source>
</evidence>
<reference evidence="2" key="1">
    <citation type="journal article" date="2020" name="mSystems">
        <title>Genome- and Community-Level Interaction Insights into Carbon Utilization and Element Cycling Functions of Hydrothermarchaeota in Hydrothermal Sediment.</title>
        <authorList>
            <person name="Zhou Z."/>
            <person name="Liu Y."/>
            <person name="Xu W."/>
            <person name="Pan J."/>
            <person name="Luo Z.H."/>
            <person name="Li M."/>
        </authorList>
    </citation>
    <scope>NUCLEOTIDE SEQUENCE [LARGE SCALE GENOMIC DNA]</scope>
    <source>
        <strain evidence="1">SpSt-638</strain>
        <strain evidence="2">SpSt-648</strain>
    </source>
</reference>
<dbReference type="Pfam" id="PF01874">
    <property type="entry name" value="CitG"/>
    <property type="match status" value="1"/>
</dbReference>
<evidence type="ECO:0000313" key="1">
    <source>
        <dbReference type="EMBL" id="HGQ59562.1"/>
    </source>
</evidence>
<gene>
    <name evidence="1" type="ORF">ENU09_02450</name>
    <name evidence="2" type="ORF">ENU20_00585</name>
</gene>
<dbReference type="EMBL" id="DTBP01000006">
    <property type="protein sequence ID" value="HGQ73564.1"/>
    <property type="molecule type" value="Genomic_DNA"/>
</dbReference>
<protein>
    <submittedName>
        <fullName evidence="2">Triphosphoribosyl-dephospho-CoA synthase</fullName>
    </submittedName>
</protein>
<name>A0A7C4NN62_STAMA</name>
<organism evidence="2">
    <name type="scientific">Staphylothermus marinus</name>
    <dbReference type="NCBI Taxonomy" id="2280"/>
    <lineage>
        <taxon>Archaea</taxon>
        <taxon>Thermoproteota</taxon>
        <taxon>Thermoprotei</taxon>
        <taxon>Desulfurococcales</taxon>
        <taxon>Desulfurococcaceae</taxon>
        <taxon>Staphylothermus</taxon>
    </lineage>
</organism>
<dbReference type="EMBL" id="DTBE01000065">
    <property type="protein sequence ID" value="HGQ59562.1"/>
    <property type="molecule type" value="Genomic_DNA"/>
</dbReference>
<dbReference type="PANTHER" id="PTHR42280">
    <property type="entry name" value="CITG FAMILY PROTEIN"/>
    <property type="match status" value="1"/>
</dbReference>
<accession>A0A7C4NN62</accession>
<dbReference type="PANTHER" id="PTHR42280:SF1">
    <property type="entry name" value="CITG FAMILY PROTEIN"/>
    <property type="match status" value="1"/>
</dbReference>
<dbReference type="GO" id="GO:0046917">
    <property type="term" value="F:triphosphoribosyl-dephospho-CoA synthase activity"/>
    <property type="evidence" value="ECO:0007669"/>
    <property type="project" value="InterPro"/>
</dbReference>
<dbReference type="AlphaFoldDB" id="A0A7C4NN62"/>
<proteinExistence type="predicted"/>
<sequence>MPLSLRSALPILLSSSIALEASAYPKPGNTHRLSSIEGLPYEAFLITSSLTTEWFIKGVRRGLKGLDKARVVFGDLIYGIVSSTISLTGTNTCLGSATLLTPLSVALGLSLRSKCLDMECIVKNTGLVLSKTTVHDTLYFYKAVRCAKPSHLKISDETGGLVNVWSRDYAKRIIDANLKLIDVFEKSSRVEIVHDELINRYPRSREAAERLRIRFETHRDWNRAVVETYLYLLSENTDTLIARKFGMDQAYYVREKAREVYEQVIYKSSEWLRIVSKLDEEFKLKKLNPGSIADLTVSTIALYLIKEFLLKKNLFISLYKH</sequence>